<dbReference type="RefSeq" id="WP_090208895.1">
    <property type="nucleotide sequence ID" value="NZ_FOZM01000002.1"/>
</dbReference>
<dbReference type="AlphaFoldDB" id="A0A1I6MWM3"/>
<dbReference type="InterPro" id="IPR043472">
    <property type="entry name" value="Macro_dom-like"/>
</dbReference>
<comment type="catalytic activity">
    <reaction evidence="1">
        <text>an N-(ADP-alpha-D-ribosyl)-thymidine in DNA + H2O = a thymidine in DNA + ADP-D-ribose</text>
        <dbReference type="Rhea" id="RHEA:71655"/>
        <dbReference type="Rhea" id="RHEA-COMP:13556"/>
        <dbReference type="Rhea" id="RHEA-COMP:18051"/>
        <dbReference type="ChEBI" id="CHEBI:15377"/>
        <dbReference type="ChEBI" id="CHEBI:57967"/>
        <dbReference type="ChEBI" id="CHEBI:137386"/>
        <dbReference type="ChEBI" id="CHEBI:191199"/>
    </reaction>
    <physiologicalReaction direction="left-to-right" evidence="1">
        <dbReference type="Rhea" id="RHEA:71656"/>
    </physiologicalReaction>
</comment>
<evidence type="ECO:0000313" key="3">
    <source>
        <dbReference type="EMBL" id="SFS20102.1"/>
    </source>
</evidence>
<evidence type="ECO:0000313" key="4">
    <source>
        <dbReference type="Proteomes" id="UP000198926"/>
    </source>
</evidence>
<proteinExistence type="predicted"/>
<dbReference type="SUPFAM" id="SSF52949">
    <property type="entry name" value="Macro domain-like"/>
    <property type="match status" value="1"/>
</dbReference>
<dbReference type="Proteomes" id="UP000198926">
    <property type="component" value="Unassembled WGS sequence"/>
</dbReference>
<name>A0A1I6MWM3_9RHOB</name>
<dbReference type="Gene3D" id="3.40.220.10">
    <property type="entry name" value="Leucine Aminopeptidase, subunit E, domain 1"/>
    <property type="match status" value="1"/>
</dbReference>
<dbReference type="PANTHER" id="PTHR12521:SF0">
    <property type="entry name" value="ADP-RIBOSE GLYCOHYDROLASE OARD1"/>
    <property type="match status" value="1"/>
</dbReference>
<keyword evidence="4" id="KW-1185">Reference proteome</keyword>
<dbReference type="PROSITE" id="PS51154">
    <property type="entry name" value="MACRO"/>
    <property type="match status" value="1"/>
</dbReference>
<dbReference type="PANTHER" id="PTHR12521">
    <property type="entry name" value="PROTEIN C6ORF130"/>
    <property type="match status" value="1"/>
</dbReference>
<dbReference type="STRING" id="1123755.SAMN05444714_2477"/>
<sequence length="349" mass="39032">MIRYTTGDVLRADVDAIVNTVNCVGVMGRGIALQFKKTFPKNYEKYRAACDRGEVVPGKMFITERDAMLGPRFIVNFPTKRHWRGKSRIEDIESGLAALREDIQAYGIKSIAIPPLGAGLGGLNWADVRDRIERALDELDIDIVVYEPGQAPDAAVMARTKEAPAMTVGRATLVTLVDRYLAGLLDPFITLIELHKLMYFMQEAGQPLRLNYKKHVYGPYADNLRHVLHAIEGHMVSGYADGGDAPNKQIELVPGAIQEARAFVKSDDDAQERFERVSEMVQGFETPYGLELLATVHWLIQHENVTSKDEVVQQTHAWNDRKKRFTPRQIGIAYDHLVASGWAPGIAPH</sequence>
<dbReference type="CDD" id="cd02901">
    <property type="entry name" value="Macro_Poa1p-like"/>
    <property type="match status" value="1"/>
</dbReference>
<protein>
    <submittedName>
        <fullName evidence="3">O-acetyl-ADP-ribose deacetylase (Regulator of RNase III), contains Macro domain</fullName>
    </submittedName>
</protein>
<gene>
    <name evidence="3" type="ORF">SAMN05444714_2477</name>
</gene>
<dbReference type="InterPro" id="IPR050892">
    <property type="entry name" value="ADP-ribose_metab_enzymes"/>
</dbReference>
<dbReference type="SMART" id="SM00506">
    <property type="entry name" value="A1pp"/>
    <property type="match status" value="1"/>
</dbReference>
<dbReference type="GO" id="GO:0140291">
    <property type="term" value="P:peptidyl-glutamate ADP-deribosylation"/>
    <property type="evidence" value="ECO:0007669"/>
    <property type="project" value="TreeGrafter"/>
</dbReference>
<reference evidence="3 4" key="1">
    <citation type="submission" date="2016-10" db="EMBL/GenBank/DDBJ databases">
        <authorList>
            <person name="de Groot N.N."/>
        </authorList>
    </citation>
    <scope>NUCLEOTIDE SEQUENCE [LARGE SCALE GENOMIC DNA]</scope>
    <source>
        <strain evidence="3 4">DSM 29433</strain>
    </source>
</reference>
<feature type="domain" description="Macro" evidence="2">
    <location>
        <begin position="1"/>
        <end position="154"/>
    </location>
</feature>
<organism evidence="3 4">
    <name type="scientific">Yoonia litorea</name>
    <dbReference type="NCBI Taxonomy" id="1123755"/>
    <lineage>
        <taxon>Bacteria</taxon>
        <taxon>Pseudomonadati</taxon>
        <taxon>Pseudomonadota</taxon>
        <taxon>Alphaproteobacteria</taxon>
        <taxon>Rhodobacterales</taxon>
        <taxon>Paracoccaceae</taxon>
        <taxon>Yoonia</taxon>
    </lineage>
</organism>
<evidence type="ECO:0000256" key="1">
    <source>
        <dbReference type="ARBA" id="ARBA00035885"/>
    </source>
</evidence>
<dbReference type="InterPro" id="IPR002589">
    <property type="entry name" value="Macro_dom"/>
</dbReference>
<dbReference type="EMBL" id="FOZM01000002">
    <property type="protein sequence ID" value="SFS20102.1"/>
    <property type="molecule type" value="Genomic_DNA"/>
</dbReference>
<dbReference type="OrthoDB" id="9780211at2"/>
<evidence type="ECO:0000259" key="2">
    <source>
        <dbReference type="PROSITE" id="PS51154"/>
    </source>
</evidence>
<accession>A0A1I6MWM3</accession>
<dbReference type="Pfam" id="PF01661">
    <property type="entry name" value="Macro"/>
    <property type="match status" value="1"/>
</dbReference>